<sequence length="390" mass="45071">MPQLHRSERALKLVGDAARQQYICRTCRAHQVRAFHASYPFYAVKSERPLLQRLRESVFGASETPEERKREEARQERTKELATKFDASRPLERRKPSDRNEYYDVAAVIEPPVKGYRQALSWAGLKRVGSEEWVKAREDKGEAYTGFTPQKQLQLLNENWYSLLHNIVTEVSVLQKADRDVNQVWYPRDSAAQTFSHSSKMEVQPMEGGVELVIPQDSEEVQKILQAIPEQPDQPTEQTGARIRNLSRLLSDHPAPEDAWLQIPVDAKTKLAIAKRITQLTGRRISDPVISNATTVQDLFDAIKIKEKPKKLARTEELQTLRIELPNVEVHPKRRSVIDKEKRVGRWKVIEAELEARDLPVKGNRYPQSKTIIEPQLSRLQRKQRRMQKA</sequence>
<organism evidence="8 9">
    <name type="scientific">Saxophila tyrrhenica</name>
    <dbReference type="NCBI Taxonomy" id="1690608"/>
    <lineage>
        <taxon>Eukaryota</taxon>
        <taxon>Fungi</taxon>
        <taxon>Dikarya</taxon>
        <taxon>Ascomycota</taxon>
        <taxon>Pezizomycotina</taxon>
        <taxon>Dothideomycetes</taxon>
        <taxon>Dothideomycetidae</taxon>
        <taxon>Mycosphaerellales</taxon>
        <taxon>Extremaceae</taxon>
        <taxon>Saxophila</taxon>
    </lineage>
</organism>
<proteinExistence type="inferred from homology"/>
<gene>
    <name evidence="8" type="ORF">LTR77_005640</name>
</gene>
<reference evidence="8 9" key="1">
    <citation type="submission" date="2023-08" db="EMBL/GenBank/DDBJ databases">
        <title>Black Yeasts Isolated from many extreme environments.</title>
        <authorList>
            <person name="Coleine C."/>
            <person name="Stajich J.E."/>
            <person name="Selbmann L."/>
        </authorList>
    </citation>
    <scope>NUCLEOTIDE SEQUENCE [LARGE SCALE GENOMIC DNA]</scope>
    <source>
        <strain evidence="8 9">CCFEE 5935</strain>
    </source>
</reference>
<dbReference type="GO" id="GO:1990904">
    <property type="term" value="C:ribonucleoprotein complex"/>
    <property type="evidence" value="ECO:0007669"/>
    <property type="project" value="UniProtKB-KW"/>
</dbReference>
<evidence type="ECO:0000256" key="1">
    <source>
        <dbReference type="ARBA" id="ARBA00004173"/>
    </source>
</evidence>
<evidence type="ECO:0000256" key="7">
    <source>
        <dbReference type="SAM" id="MobiDB-lite"/>
    </source>
</evidence>
<dbReference type="EMBL" id="JAVRRT010000008">
    <property type="protein sequence ID" value="KAK5169662.1"/>
    <property type="molecule type" value="Genomic_DNA"/>
</dbReference>
<comment type="subcellular location">
    <subcellularLocation>
        <location evidence="1">Mitochondrion</location>
    </subcellularLocation>
</comment>
<evidence type="ECO:0000313" key="9">
    <source>
        <dbReference type="Proteomes" id="UP001337655"/>
    </source>
</evidence>
<evidence type="ECO:0000256" key="6">
    <source>
        <dbReference type="ARBA" id="ARBA00035183"/>
    </source>
</evidence>
<protein>
    <recommendedName>
        <fullName evidence="6">Large ribosomal subunit protein mL50</fullName>
    </recommendedName>
</protein>
<comment type="similarity">
    <text evidence="2">Belongs to the mitochondrion-specific ribosomal protein mL50 family.</text>
</comment>
<evidence type="ECO:0000313" key="8">
    <source>
        <dbReference type="EMBL" id="KAK5169662.1"/>
    </source>
</evidence>
<dbReference type="GO" id="GO:0005739">
    <property type="term" value="C:mitochondrion"/>
    <property type="evidence" value="ECO:0007669"/>
    <property type="project" value="UniProtKB-SubCell"/>
</dbReference>
<evidence type="ECO:0000256" key="2">
    <source>
        <dbReference type="ARBA" id="ARBA00008860"/>
    </source>
</evidence>
<evidence type="ECO:0000256" key="3">
    <source>
        <dbReference type="ARBA" id="ARBA00022980"/>
    </source>
</evidence>
<dbReference type="Pfam" id="PF10501">
    <property type="entry name" value="Ribosomal_L50"/>
    <property type="match status" value="1"/>
</dbReference>
<keyword evidence="3" id="KW-0689">Ribosomal protein</keyword>
<evidence type="ECO:0000256" key="5">
    <source>
        <dbReference type="ARBA" id="ARBA00023274"/>
    </source>
</evidence>
<dbReference type="GeneID" id="89926981"/>
<dbReference type="Proteomes" id="UP001337655">
    <property type="component" value="Unassembled WGS sequence"/>
</dbReference>
<evidence type="ECO:0000256" key="4">
    <source>
        <dbReference type="ARBA" id="ARBA00023128"/>
    </source>
</evidence>
<keyword evidence="4" id="KW-0496">Mitochondrion</keyword>
<dbReference type="RefSeq" id="XP_064659008.1">
    <property type="nucleotide sequence ID" value="XM_064802883.1"/>
</dbReference>
<feature type="compositionally biased region" description="Basic and acidic residues" evidence="7">
    <location>
        <begin position="65"/>
        <end position="83"/>
    </location>
</feature>
<keyword evidence="5" id="KW-0687">Ribonucleoprotein</keyword>
<accession>A0AAV9P9M0</accession>
<keyword evidence="9" id="KW-1185">Reference proteome</keyword>
<dbReference type="InterPro" id="IPR018305">
    <property type="entry name" value="Ribosomal_m50"/>
</dbReference>
<dbReference type="GO" id="GO:0005840">
    <property type="term" value="C:ribosome"/>
    <property type="evidence" value="ECO:0007669"/>
    <property type="project" value="UniProtKB-KW"/>
</dbReference>
<feature type="region of interest" description="Disordered" evidence="7">
    <location>
        <begin position="61"/>
        <end position="83"/>
    </location>
</feature>
<comment type="caution">
    <text evidence="8">The sequence shown here is derived from an EMBL/GenBank/DDBJ whole genome shotgun (WGS) entry which is preliminary data.</text>
</comment>
<dbReference type="AlphaFoldDB" id="A0AAV9P9M0"/>
<name>A0AAV9P9M0_9PEZI</name>